<evidence type="ECO:0000313" key="4">
    <source>
        <dbReference type="EMBL" id="TRO82440.1"/>
    </source>
</evidence>
<dbReference type="GO" id="GO:0006979">
    <property type="term" value="P:response to oxidative stress"/>
    <property type="evidence" value="ECO:0007669"/>
    <property type="project" value="TreeGrafter"/>
</dbReference>
<comment type="caution">
    <text evidence="4">The sequence shown here is derived from an EMBL/GenBank/DDBJ whole genome shotgun (WGS) entry which is preliminary data.</text>
</comment>
<feature type="domain" description="Pyruvate/ketoisovalerate oxidoreductase catalytic" evidence="2">
    <location>
        <begin position="17"/>
        <end position="173"/>
    </location>
</feature>
<dbReference type="RefSeq" id="WP_092057488.1">
    <property type="nucleotide sequence ID" value="NZ_FOJJ01000034.1"/>
</dbReference>
<evidence type="ECO:0000313" key="5">
    <source>
        <dbReference type="Proteomes" id="UP000317155"/>
    </source>
</evidence>
<dbReference type="CDD" id="cd07034">
    <property type="entry name" value="TPP_PYR_PFOR_IOR-alpha_like"/>
    <property type="match status" value="1"/>
</dbReference>
<dbReference type="SUPFAM" id="SSF52922">
    <property type="entry name" value="TK C-terminal domain-like"/>
    <property type="match status" value="1"/>
</dbReference>
<organism evidence="4 5">
    <name type="scientific">Trichloromonas acetexigens</name>
    <dbReference type="NCBI Taxonomy" id="38815"/>
    <lineage>
        <taxon>Bacteria</taxon>
        <taxon>Pseudomonadati</taxon>
        <taxon>Thermodesulfobacteriota</taxon>
        <taxon>Desulfuromonadia</taxon>
        <taxon>Desulfuromonadales</taxon>
        <taxon>Trichloromonadaceae</taxon>
        <taxon>Trichloromonas</taxon>
    </lineage>
</organism>
<dbReference type="InterPro" id="IPR019752">
    <property type="entry name" value="Pyrv/ketoisovalerate_OxRed_cat"/>
</dbReference>
<dbReference type="SUPFAM" id="SSF53323">
    <property type="entry name" value="Pyruvate-ferredoxin oxidoreductase, PFOR, domain III"/>
    <property type="match status" value="1"/>
</dbReference>
<dbReference type="Gene3D" id="3.40.50.970">
    <property type="match status" value="1"/>
</dbReference>
<dbReference type="OrthoDB" id="9794954at2"/>
<gene>
    <name evidence="4" type="ORF">FL622_07635</name>
</gene>
<keyword evidence="5" id="KW-1185">Reference proteome</keyword>
<dbReference type="PANTHER" id="PTHR32154:SF20">
    <property type="entry name" value="2-OXOGLUTARATE OXIDOREDUCTASE SUBUNIT KORA"/>
    <property type="match status" value="1"/>
</dbReference>
<dbReference type="InterPro" id="IPR002880">
    <property type="entry name" value="Pyrv_Fd/Flavodoxin_OxRdtase_N"/>
</dbReference>
<dbReference type="InterPro" id="IPR029061">
    <property type="entry name" value="THDP-binding"/>
</dbReference>
<dbReference type="AlphaFoldDB" id="A0A550JGV1"/>
<feature type="domain" description="Pyruvate flavodoxin/ferredoxin oxidoreductase pyrimidine binding" evidence="3">
    <location>
        <begin position="210"/>
        <end position="443"/>
    </location>
</feature>
<dbReference type="Gene3D" id="3.40.50.920">
    <property type="match status" value="1"/>
</dbReference>
<dbReference type="InterPro" id="IPR009014">
    <property type="entry name" value="Transketo_C/PFOR_II"/>
</dbReference>
<dbReference type="Pfam" id="PF01855">
    <property type="entry name" value="POR_N"/>
    <property type="match status" value="1"/>
</dbReference>
<name>A0A550JGV1_9BACT</name>
<evidence type="ECO:0000259" key="2">
    <source>
        <dbReference type="Pfam" id="PF01558"/>
    </source>
</evidence>
<dbReference type="NCBIfam" id="TIGR03710">
    <property type="entry name" value="OAFO_sf"/>
    <property type="match status" value="1"/>
</dbReference>
<evidence type="ECO:0000259" key="3">
    <source>
        <dbReference type="Pfam" id="PF01855"/>
    </source>
</evidence>
<dbReference type="FunFam" id="3.40.50.970:FF:000022">
    <property type="entry name" value="2-oxoglutarate ferredoxin oxidoreductase alpha subunit"/>
    <property type="match status" value="1"/>
</dbReference>
<protein>
    <submittedName>
        <fullName evidence="4">2-oxoacid:acceptor oxidoreductase subunit alpha</fullName>
    </submittedName>
</protein>
<dbReference type="EMBL" id="VJVV01000004">
    <property type="protein sequence ID" value="TRO82440.1"/>
    <property type="molecule type" value="Genomic_DNA"/>
</dbReference>
<dbReference type="PANTHER" id="PTHR32154">
    <property type="entry name" value="PYRUVATE-FLAVODOXIN OXIDOREDUCTASE-RELATED"/>
    <property type="match status" value="1"/>
</dbReference>
<dbReference type="InterPro" id="IPR050722">
    <property type="entry name" value="Pyruvate:ferred/Flavod_OxRd"/>
</dbReference>
<dbReference type="Pfam" id="PF01558">
    <property type="entry name" value="POR"/>
    <property type="match status" value="1"/>
</dbReference>
<dbReference type="SUPFAM" id="SSF52518">
    <property type="entry name" value="Thiamin diphosphate-binding fold (THDP-binding)"/>
    <property type="match status" value="1"/>
</dbReference>
<dbReference type="InterPro" id="IPR022367">
    <property type="entry name" value="2-oxoacid/accept_OxRdtase_asu"/>
</dbReference>
<dbReference type="InterPro" id="IPR002869">
    <property type="entry name" value="Pyrv_flavodox_OxRed_cen"/>
</dbReference>
<accession>A0A550JGV1</accession>
<evidence type="ECO:0000256" key="1">
    <source>
        <dbReference type="ARBA" id="ARBA00023002"/>
    </source>
</evidence>
<reference evidence="4 5" key="1">
    <citation type="submission" date="2019-07" db="EMBL/GenBank/DDBJ databases">
        <title>Insights of Desulfuromonas acetexigens electromicrobiology.</title>
        <authorList>
            <person name="Katuri K."/>
            <person name="Sapireddy V."/>
            <person name="Shaw D.R."/>
            <person name="Saikaly P."/>
        </authorList>
    </citation>
    <scope>NUCLEOTIDE SEQUENCE [LARGE SCALE GENOMIC DNA]</scope>
    <source>
        <strain evidence="4 5">2873</strain>
    </source>
</reference>
<dbReference type="Gene3D" id="3.40.920.10">
    <property type="entry name" value="Pyruvate-ferredoxin oxidoreductase, PFOR, domain III"/>
    <property type="match status" value="1"/>
</dbReference>
<proteinExistence type="predicted"/>
<dbReference type="Proteomes" id="UP000317155">
    <property type="component" value="Unassembled WGS sequence"/>
</dbReference>
<dbReference type="GO" id="GO:0016903">
    <property type="term" value="F:oxidoreductase activity, acting on the aldehyde or oxo group of donors"/>
    <property type="evidence" value="ECO:0007669"/>
    <property type="project" value="InterPro"/>
</dbReference>
<sequence length="569" mass="61266">MTYCHENEVVIVLGGEAGQGIQTLETIITRMLKTAGLHVFATKEYMSRVRGGSNSATIRAASGPVRAAVDRVDICVLLDRDAHPWLAKRITPTTLLIGDPATLGEIEGLLALPLAELALQAGDKILANGIAGGFVSGLLSLPPAPLETTLRELFADKGQEVLDQNLHAARLGWERGRTAAKDREPVWHGATNPDLSRRLFLTGTQAIGLGAIAGGCNFIASYPMSPGTGVLQFLAQHAERFGIVVEQAEDEIAAINMGLGSWYAGGRAMVSTSGGGFALMEEGLSLAGVIESPMVIHLAQRPGPGTGLPTRTEQGDLDLALYAGHGEFPRAILAPGTMEEAFRCAEQAFILADASQCPVFILTDQHLLDSGHDLAALPLPATPPEPHIVATEADYQRYAAAENGLSPRGIPGHGHGLVRVDSDEHDESGFITERAEVRIAMMNKRLKKLALLRDLPEFTPCWSGPKQPRRLIVGWGSTRATVEEALARVADPATACLYCAQVYPLPEAFKRHLLEAPRLIVIENNATGQFARLIQRETGRRADVSWLRYDGRPFSVEDVANRLRQEVKP</sequence>
<keyword evidence="1" id="KW-0560">Oxidoreductase</keyword>